<evidence type="ECO:0000259" key="3">
    <source>
        <dbReference type="PROSITE" id="PS51186"/>
    </source>
</evidence>
<dbReference type="InterPro" id="IPR000182">
    <property type="entry name" value="GNAT_dom"/>
</dbReference>
<dbReference type="SUPFAM" id="SSF55729">
    <property type="entry name" value="Acyl-CoA N-acyltransferases (Nat)"/>
    <property type="match status" value="1"/>
</dbReference>
<name>A0ABT9U5Q1_PAEHA</name>
<gene>
    <name evidence="4" type="ORF">J2T15_003453</name>
</gene>
<dbReference type="InterPro" id="IPR016181">
    <property type="entry name" value="Acyl_CoA_acyltransferase"/>
</dbReference>
<feature type="domain" description="N-acetyltransferase" evidence="3">
    <location>
        <begin position="5"/>
        <end position="146"/>
    </location>
</feature>
<dbReference type="PANTHER" id="PTHR43877:SF2">
    <property type="entry name" value="AMINOALKYLPHOSPHONATE N-ACETYLTRANSFERASE-RELATED"/>
    <property type="match status" value="1"/>
</dbReference>
<comment type="caution">
    <text evidence="4">The sequence shown here is derived from an EMBL/GenBank/DDBJ whole genome shotgun (WGS) entry which is preliminary data.</text>
</comment>
<proteinExistence type="predicted"/>
<dbReference type="PANTHER" id="PTHR43877">
    <property type="entry name" value="AMINOALKYLPHOSPHONATE N-ACETYLTRANSFERASE-RELATED-RELATED"/>
    <property type="match status" value="1"/>
</dbReference>
<sequence length="146" mass="16686">MPKMQVIREFSISDIETITELMSDLAHPASKEQMQKRLEKITSNPMYCTFVAEREGKVVGMVGLRQLYSYEGDDPVIQISALVTKTEYRGLGIGKELIKQAEKWARENGANVIVLTSGNRPEREEAHQFYKHLGYTVTGFRFSKRL</sequence>
<evidence type="ECO:0000256" key="2">
    <source>
        <dbReference type="ARBA" id="ARBA00023315"/>
    </source>
</evidence>
<dbReference type="RefSeq" id="WP_307205306.1">
    <property type="nucleotide sequence ID" value="NZ_JAUSSU010000006.1"/>
</dbReference>
<dbReference type="PROSITE" id="PS51186">
    <property type="entry name" value="GNAT"/>
    <property type="match status" value="1"/>
</dbReference>
<organism evidence="4 5">
    <name type="scientific">Paenibacillus harenae</name>
    <dbReference type="NCBI Taxonomy" id="306543"/>
    <lineage>
        <taxon>Bacteria</taxon>
        <taxon>Bacillati</taxon>
        <taxon>Bacillota</taxon>
        <taxon>Bacilli</taxon>
        <taxon>Bacillales</taxon>
        <taxon>Paenibacillaceae</taxon>
        <taxon>Paenibacillus</taxon>
    </lineage>
</organism>
<dbReference type="EMBL" id="JAUSSU010000006">
    <property type="protein sequence ID" value="MDQ0114010.1"/>
    <property type="molecule type" value="Genomic_DNA"/>
</dbReference>
<accession>A0ABT9U5Q1</accession>
<evidence type="ECO:0000313" key="4">
    <source>
        <dbReference type="EMBL" id="MDQ0114010.1"/>
    </source>
</evidence>
<dbReference type="Proteomes" id="UP001229346">
    <property type="component" value="Unassembled WGS sequence"/>
</dbReference>
<evidence type="ECO:0000313" key="5">
    <source>
        <dbReference type="Proteomes" id="UP001229346"/>
    </source>
</evidence>
<dbReference type="InterPro" id="IPR050832">
    <property type="entry name" value="Bact_Acetyltransf"/>
</dbReference>
<dbReference type="Gene3D" id="3.40.630.30">
    <property type="match status" value="1"/>
</dbReference>
<protein>
    <submittedName>
        <fullName evidence="4">GNAT superfamily N-acetyltransferase</fullName>
    </submittedName>
</protein>
<dbReference type="CDD" id="cd04301">
    <property type="entry name" value="NAT_SF"/>
    <property type="match status" value="1"/>
</dbReference>
<keyword evidence="5" id="KW-1185">Reference proteome</keyword>
<keyword evidence="1" id="KW-0808">Transferase</keyword>
<reference evidence="4 5" key="1">
    <citation type="submission" date="2023-07" db="EMBL/GenBank/DDBJ databases">
        <title>Sorghum-associated microbial communities from plants grown in Nebraska, USA.</title>
        <authorList>
            <person name="Schachtman D."/>
        </authorList>
    </citation>
    <scope>NUCLEOTIDE SEQUENCE [LARGE SCALE GENOMIC DNA]</scope>
    <source>
        <strain evidence="4 5">CC482</strain>
    </source>
</reference>
<dbReference type="Pfam" id="PF00583">
    <property type="entry name" value="Acetyltransf_1"/>
    <property type="match status" value="1"/>
</dbReference>
<keyword evidence="2" id="KW-0012">Acyltransferase</keyword>
<evidence type="ECO:0000256" key="1">
    <source>
        <dbReference type="ARBA" id="ARBA00022679"/>
    </source>
</evidence>